<sequence length="802" mass="88163">MKIRYLKVLRDLTSDYPKNMMLVLAIAIGVFGIGSILGGYAVVKREMAVNYLGTQPASATIELEEGISRELVDRVKTLPGIQEADRRATLQARMKIHDKWYPLLLFVIDDFRKLHISKFNHVSGDTEPSLGAMLAERTALGMMDAGEGAEITIKTQNGSPKLIRITGTVHDPGLAPAWQEQAGYGYITLATLHWLGESQNFDQLKIKVSTNENSRQHITQQAKAVSAWLSKRGYAIHEIQVPPPNRHPHQGQMNAVMSIFIVFSFLILILASILVATSMATLMVKQIRQIGVMKTIGANSGQIARLYLFMMLLLCLAALSIGIPLSWVAASIFYTKIAVLLNIDLTDRSIPNWVFLVQMATGIVIPVLAVSVPVIRGSRLSVRSAMDHYGLSQTSSAHSSWVTWLTQARFLGDTLKLSLRNAFRQRSRLGMTLGLLAAGGAMFMTAMNVSEAWTNNLRRIYTQRLYDLEIRLNEPIQAETLAAKLKNIPGVKIVEMGTYAPASFLKDGPYTITHTYPDKGHGSFTIQAIPIPTRLLKPTLLEGSWLSKRSATDVVLNQLARAVSPGIKLGDTITLSVDGKATTWNVIGFTEDVGSPATAYVSSDAFARYMATDGRSTSLRIAFMDRNKAYATNKTREVEKVLERENIPVRSSVPVWLLHNAIAGHMKILINSLLAMAILMALVGTLGLLSTMSMNVMERTREIGVMRAIGATPRKIRNLIVWEGLAIGALSIVLAFGFSLLLSIYLGRFIGNLAFRTQLGLIISPLACSIWVGIIVAGSYLATLFPARRANKLTTREALAYE</sequence>
<dbReference type="RefSeq" id="WP_162386409.1">
    <property type="nucleotide sequence ID" value="NZ_CP045997.1"/>
</dbReference>
<dbReference type="EMBL" id="CP045997">
    <property type="protein sequence ID" value="QHV96001.1"/>
    <property type="molecule type" value="Genomic_DNA"/>
</dbReference>
<feature type="transmembrane region" description="Helical" evidence="7">
    <location>
        <begin position="353"/>
        <end position="375"/>
    </location>
</feature>
<feature type="transmembrane region" description="Helical" evidence="7">
    <location>
        <begin position="429"/>
        <end position="449"/>
    </location>
</feature>
<feature type="domain" description="ABC3 transporter permease C-terminal" evidence="8">
    <location>
        <begin position="261"/>
        <end position="381"/>
    </location>
</feature>
<feature type="transmembrane region" description="Helical" evidence="7">
    <location>
        <begin position="759"/>
        <end position="782"/>
    </location>
</feature>
<dbReference type="InterPro" id="IPR003838">
    <property type="entry name" value="ABC3_permease_C"/>
</dbReference>
<evidence type="ECO:0000256" key="1">
    <source>
        <dbReference type="ARBA" id="ARBA00004651"/>
    </source>
</evidence>
<keyword evidence="10" id="KW-1185">Reference proteome</keyword>
<reference evidence="9 10" key="1">
    <citation type="submission" date="2019-11" db="EMBL/GenBank/DDBJ databases">
        <title>Spirosoma endbachense sp. nov., isolated from a natural salt meadow.</title>
        <authorList>
            <person name="Rojas J."/>
            <person name="Ambika Manirajan B."/>
            <person name="Ratering S."/>
            <person name="Suarez C."/>
            <person name="Geissler-Plaum R."/>
            <person name="Schnell S."/>
        </authorList>
    </citation>
    <scope>NUCLEOTIDE SEQUENCE [LARGE SCALE GENOMIC DNA]</scope>
    <source>
        <strain evidence="9 10">I-24</strain>
    </source>
</reference>
<proteinExistence type="inferred from homology"/>
<dbReference type="GO" id="GO:0005886">
    <property type="term" value="C:plasma membrane"/>
    <property type="evidence" value="ECO:0007669"/>
    <property type="project" value="UniProtKB-SubCell"/>
</dbReference>
<dbReference type="PANTHER" id="PTHR30572">
    <property type="entry name" value="MEMBRANE COMPONENT OF TRANSPORTER-RELATED"/>
    <property type="match status" value="1"/>
</dbReference>
<organism evidence="9 10">
    <name type="scientific">Spirosoma endbachense</name>
    <dbReference type="NCBI Taxonomy" id="2666025"/>
    <lineage>
        <taxon>Bacteria</taxon>
        <taxon>Pseudomonadati</taxon>
        <taxon>Bacteroidota</taxon>
        <taxon>Cytophagia</taxon>
        <taxon>Cytophagales</taxon>
        <taxon>Cytophagaceae</taxon>
        <taxon>Spirosoma</taxon>
    </lineage>
</organism>
<dbReference type="Proteomes" id="UP000464577">
    <property type="component" value="Chromosome"/>
</dbReference>
<gene>
    <name evidence="9" type="ORF">GJR95_13715</name>
</gene>
<keyword evidence="4 7" id="KW-1133">Transmembrane helix</keyword>
<dbReference type="Pfam" id="PF02687">
    <property type="entry name" value="FtsX"/>
    <property type="match status" value="2"/>
</dbReference>
<feature type="transmembrane region" description="Helical" evidence="7">
    <location>
        <begin position="21"/>
        <end position="43"/>
    </location>
</feature>
<evidence type="ECO:0000313" key="10">
    <source>
        <dbReference type="Proteomes" id="UP000464577"/>
    </source>
</evidence>
<dbReference type="AlphaFoldDB" id="A0A6P1VRZ3"/>
<name>A0A6P1VRZ3_9BACT</name>
<feature type="transmembrane region" description="Helical" evidence="7">
    <location>
        <begin position="724"/>
        <end position="747"/>
    </location>
</feature>
<dbReference type="InterPro" id="IPR050250">
    <property type="entry name" value="Macrolide_Exporter_MacB"/>
</dbReference>
<evidence type="ECO:0000256" key="4">
    <source>
        <dbReference type="ARBA" id="ARBA00022989"/>
    </source>
</evidence>
<feature type="transmembrane region" description="Helical" evidence="7">
    <location>
        <begin position="305"/>
        <end position="333"/>
    </location>
</feature>
<comment type="subcellular location">
    <subcellularLocation>
        <location evidence="1">Cell membrane</location>
        <topology evidence="1">Multi-pass membrane protein</topology>
    </subcellularLocation>
</comment>
<evidence type="ECO:0000256" key="6">
    <source>
        <dbReference type="ARBA" id="ARBA00038076"/>
    </source>
</evidence>
<dbReference type="GO" id="GO:0022857">
    <property type="term" value="F:transmembrane transporter activity"/>
    <property type="evidence" value="ECO:0007669"/>
    <property type="project" value="TreeGrafter"/>
</dbReference>
<feature type="transmembrane region" description="Helical" evidence="7">
    <location>
        <begin position="255"/>
        <end position="284"/>
    </location>
</feature>
<feature type="domain" description="ABC3 transporter permease C-terminal" evidence="8">
    <location>
        <begin position="675"/>
        <end position="793"/>
    </location>
</feature>
<keyword evidence="2" id="KW-1003">Cell membrane</keyword>
<protein>
    <submittedName>
        <fullName evidence="9">FtsX-like permease family protein</fullName>
    </submittedName>
</protein>
<evidence type="ECO:0000256" key="5">
    <source>
        <dbReference type="ARBA" id="ARBA00023136"/>
    </source>
</evidence>
<accession>A0A6P1VRZ3</accession>
<keyword evidence="5 7" id="KW-0472">Membrane</keyword>
<dbReference type="KEGG" id="senf:GJR95_13715"/>
<keyword evidence="3 7" id="KW-0812">Transmembrane</keyword>
<evidence type="ECO:0000256" key="2">
    <source>
        <dbReference type="ARBA" id="ARBA00022475"/>
    </source>
</evidence>
<evidence type="ECO:0000259" key="8">
    <source>
        <dbReference type="Pfam" id="PF02687"/>
    </source>
</evidence>
<dbReference type="PANTHER" id="PTHR30572:SF4">
    <property type="entry name" value="ABC TRANSPORTER PERMEASE YTRF"/>
    <property type="match status" value="1"/>
</dbReference>
<evidence type="ECO:0000256" key="3">
    <source>
        <dbReference type="ARBA" id="ARBA00022692"/>
    </source>
</evidence>
<evidence type="ECO:0000313" key="9">
    <source>
        <dbReference type="EMBL" id="QHV96001.1"/>
    </source>
</evidence>
<evidence type="ECO:0000256" key="7">
    <source>
        <dbReference type="SAM" id="Phobius"/>
    </source>
</evidence>
<feature type="transmembrane region" description="Helical" evidence="7">
    <location>
        <begin position="668"/>
        <end position="689"/>
    </location>
</feature>
<comment type="similarity">
    <text evidence="6">Belongs to the ABC-4 integral membrane protein family.</text>
</comment>